<evidence type="ECO:0000256" key="1">
    <source>
        <dbReference type="SAM" id="MobiDB-lite"/>
    </source>
</evidence>
<evidence type="ECO:0000313" key="2">
    <source>
        <dbReference type="EMBL" id="QHB99661.1"/>
    </source>
</evidence>
<dbReference type="InterPro" id="IPR020311">
    <property type="entry name" value="Uncharacterised_Rv0898c"/>
</dbReference>
<keyword evidence="3" id="KW-1185">Reference proteome</keyword>
<sequence>MADRDIHQHIDELIQREKDLRAALGRGELSREDEQKQLRETEVELDRLWDLLRQRAAKREFGENANEAQMRSGKTVEDYLD</sequence>
<dbReference type="Proteomes" id="UP000463857">
    <property type="component" value="Chromosome"/>
</dbReference>
<proteinExistence type="predicted"/>
<evidence type="ECO:0000313" key="3">
    <source>
        <dbReference type="Proteomes" id="UP000463857"/>
    </source>
</evidence>
<dbReference type="OrthoDB" id="7376174at2"/>
<dbReference type="KEGG" id="eke:EK0264_04755"/>
<dbReference type="InParanoid" id="A0A7L4YKR9"/>
<dbReference type="Pfam" id="PF10944">
    <property type="entry name" value="DUF2630"/>
    <property type="match status" value="1"/>
</dbReference>
<dbReference type="RefSeq" id="WP_159543444.1">
    <property type="nucleotide sequence ID" value="NZ_CP047156.1"/>
</dbReference>
<name>A0A7L4YKR9_9ACTN</name>
<accession>A0A7L4YKR9</accession>
<dbReference type="AlphaFoldDB" id="A0A7L4YKR9"/>
<gene>
    <name evidence="2" type="ORF">EK0264_04755</name>
</gene>
<feature type="region of interest" description="Disordered" evidence="1">
    <location>
        <begin position="62"/>
        <end position="81"/>
    </location>
</feature>
<reference evidence="2 3" key="1">
    <citation type="journal article" date="2018" name="Int. J. Syst. Evol. Microbiol.">
        <title>Epidermidibacterium keratini gen. nov., sp. nov., a member of the family Sporichthyaceae, isolated from keratin epidermis.</title>
        <authorList>
            <person name="Lee D.G."/>
            <person name="Trujillo M.E."/>
            <person name="Kang S."/>
            <person name="Nam J.J."/>
            <person name="Kim Y.J."/>
        </authorList>
    </citation>
    <scope>NUCLEOTIDE SEQUENCE [LARGE SCALE GENOMIC DNA]</scope>
    <source>
        <strain evidence="2 3">EPI-7</strain>
    </source>
</reference>
<dbReference type="EMBL" id="CP047156">
    <property type="protein sequence ID" value="QHB99661.1"/>
    <property type="molecule type" value="Genomic_DNA"/>
</dbReference>
<protein>
    <submittedName>
        <fullName evidence="2">DUF2630 family protein</fullName>
    </submittedName>
</protein>
<organism evidence="2 3">
    <name type="scientific">Epidermidibacterium keratini</name>
    <dbReference type="NCBI Taxonomy" id="1891644"/>
    <lineage>
        <taxon>Bacteria</taxon>
        <taxon>Bacillati</taxon>
        <taxon>Actinomycetota</taxon>
        <taxon>Actinomycetes</taxon>
        <taxon>Sporichthyales</taxon>
        <taxon>Sporichthyaceae</taxon>
        <taxon>Epidermidibacterium</taxon>
    </lineage>
</organism>